<dbReference type="AlphaFoldDB" id="A0A0R0K506"/>
<proteinExistence type="predicted"/>
<evidence type="ECO:0000313" key="3">
    <source>
        <dbReference type="Proteomes" id="UP000008827"/>
    </source>
</evidence>
<evidence type="ECO:0000313" key="2">
    <source>
        <dbReference type="EnsemblPlants" id="KRH59765"/>
    </source>
</evidence>
<dbReference type="InParanoid" id="A0A0R0K506"/>
<gene>
    <name evidence="1" type="ORF">GLYMA_05G201600</name>
</gene>
<dbReference type="Proteomes" id="UP000008827">
    <property type="component" value="Chromosome 5"/>
</dbReference>
<organism evidence="1">
    <name type="scientific">Glycine max</name>
    <name type="common">Soybean</name>
    <name type="synonym">Glycine hispida</name>
    <dbReference type="NCBI Taxonomy" id="3847"/>
    <lineage>
        <taxon>Eukaryota</taxon>
        <taxon>Viridiplantae</taxon>
        <taxon>Streptophyta</taxon>
        <taxon>Embryophyta</taxon>
        <taxon>Tracheophyta</taxon>
        <taxon>Spermatophyta</taxon>
        <taxon>Magnoliopsida</taxon>
        <taxon>eudicotyledons</taxon>
        <taxon>Gunneridae</taxon>
        <taxon>Pentapetalae</taxon>
        <taxon>rosids</taxon>
        <taxon>fabids</taxon>
        <taxon>Fabales</taxon>
        <taxon>Fabaceae</taxon>
        <taxon>Papilionoideae</taxon>
        <taxon>50 kb inversion clade</taxon>
        <taxon>NPAAA clade</taxon>
        <taxon>indigoferoid/millettioid clade</taxon>
        <taxon>Phaseoleae</taxon>
        <taxon>Glycine</taxon>
        <taxon>Glycine subgen. Soja</taxon>
    </lineage>
</organism>
<sequence>MGTPFTSYYYLSSLPFFFSSLHLSTANRHDSWQSSSLRLPIIPNRNHTILLPPLSKKRITRSIVTSLKVERRFRGGASGLGFVVVCSVGWRGPWWIRCFCDGF</sequence>
<accession>A0A0R0K506</accession>
<dbReference type="EnsemblPlants" id="KRH59765">
    <property type="protein sequence ID" value="KRH59765"/>
    <property type="gene ID" value="GLYMA_05G201600"/>
</dbReference>
<protein>
    <submittedName>
        <fullName evidence="1 2">Uncharacterized protein</fullName>
    </submittedName>
</protein>
<reference evidence="1" key="3">
    <citation type="submission" date="2018-07" db="EMBL/GenBank/DDBJ databases">
        <title>WGS assembly of Glycine max.</title>
        <authorList>
            <person name="Schmutz J."/>
            <person name="Cannon S."/>
            <person name="Schlueter J."/>
            <person name="Ma J."/>
            <person name="Mitros T."/>
            <person name="Nelson W."/>
            <person name="Hyten D."/>
            <person name="Song Q."/>
            <person name="Thelen J."/>
            <person name="Cheng J."/>
            <person name="Xu D."/>
            <person name="Hellsten U."/>
            <person name="May G."/>
            <person name="Yu Y."/>
            <person name="Sakurai T."/>
            <person name="Umezawa T."/>
            <person name="Bhattacharyya M."/>
            <person name="Sandhu D."/>
            <person name="Valliyodan B."/>
            <person name="Lindquist E."/>
            <person name="Peto M."/>
            <person name="Grant D."/>
            <person name="Shu S."/>
            <person name="Goodstein D."/>
            <person name="Barry K."/>
            <person name="Futrell-Griggs M."/>
            <person name="Abernathy B."/>
            <person name="Du J."/>
            <person name="Tian Z."/>
            <person name="Zhu L."/>
            <person name="Gill N."/>
            <person name="Joshi T."/>
            <person name="Libault M."/>
            <person name="Sethuraman A."/>
            <person name="Zhang X."/>
            <person name="Shinozaki K."/>
            <person name="Nguyen H."/>
            <person name="Wing R."/>
            <person name="Cregan P."/>
            <person name="Specht J."/>
            <person name="Grimwood J."/>
            <person name="Rokhsar D."/>
            <person name="Stacey G."/>
            <person name="Shoemaker R."/>
            <person name="Jackson S."/>
        </authorList>
    </citation>
    <scope>NUCLEOTIDE SEQUENCE</scope>
    <source>
        <tissue evidence="1">Callus</tissue>
    </source>
</reference>
<evidence type="ECO:0000313" key="1">
    <source>
        <dbReference type="EMBL" id="KRH59765.1"/>
    </source>
</evidence>
<dbReference type="EMBL" id="CM000838">
    <property type="protein sequence ID" value="KRH59765.1"/>
    <property type="molecule type" value="Genomic_DNA"/>
</dbReference>
<name>A0A0R0K506_SOYBN</name>
<keyword evidence="3" id="KW-1185">Reference proteome</keyword>
<dbReference type="Gramene" id="KRH59765">
    <property type="protein sequence ID" value="KRH59765"/>
    <property type="gene ID" value="GLYMA_05G201600"/>
</dbReference>
<reference evidence="1 2" key="1">
    <citation type="journal article" date="2010" name="Nature">
        <title>Genome sequence of the palaeopolyploid soybean.</title>
        <authorList>
            <person name="Schmutz J."/>
            <person name="Cannon S.B."/>
            <person name="Schlueter J."/>
            <person name="Ma J."/>
            <person name="Mitros T."/>
            <person name="Nelson W."/>
            <person name="Hyten D.L."/>
            <person name="Song Q."/>
            <person name="Thelen J.J."/>
            <person name="Cheng J."/>
            <person name="Xu D."/>
            <person name="Hellsten U."/>
            <person name="May G.D."/>
            <person name="Yu Y."/>
            <person name="Sakurai T."/>
            <person name="Umezawa T."/>
            <person name="Bhattacharyya M.K."/>
            <person name="Sandhu D."/>
            <person name="Valliyodan B."/>
            <person name="Lindquist E."/>
            <person name="Peto M."/>
            <person name="Grant D."/>
            <person name="Shu S."/>
            <person name="Goodstein D."/>
            <person name="Barry K."/>
            <person name="Futrell-Griggs M."/>
            <person name="Abernathy B."/>
            <person name="Du J."/>
            <person name="Tian Z."/>
            <person name="Zhu L."/>
            <person name="Gill N."/>
            <person name="Joshi T."/>
            <person name="Libault M."/>
            <person name="Sethuraman A."/>
            <person name="Zhang X.-C."/>
            <person name="Shinozaki K."/>
            <person name="Nguyen H.T."/>
            <person name="Wing R.A."/>
            <person name="Cregan P."/>
            <person name="Specht J."/>
            <person name="Grimwood J."/>
            <person name="Rokhsar D."/>
            <person name="Stacey G."/>
            <person name="Shoemaker R.C."/>
            <person name="Jackson S.A."/>
        </authorList>
    </citation>
    <scope>NUCLEOTIDE SEQUENCE [LARGE SCALE GENOMIC DNA]</scope>
    <source>
        <strain evidence="2">cv. Williams 82</strain>
        <tissue evidence="1">Callus</tissue>
    </source>
</reference>
<reference evidence="2" key="2">
    <citation type="submission" date="2018-02" db="UniProtKB">
        <authorList>
            <consortium name="EnsemblPlants"/>
        </authorList>
    </citation>
    <scope>IDENTIFICATION</scope>
    <source>
        <strain evidence="2">Williams 82</strain>
    </source>
</reference>